<dbReference type="Pfam" id="PF06891">
    <property type="entry name" value="P2_Phage_GpR"/>
    <property type="match status" value="1"/>
</dbReference>
<organism evidence="1 2">
    <name type="scientific">Novosphingobium beihaiensis</name>
    <dbReference type="NCBI Taxonomy" id="2930389"/>
    <lineage>
        <taxon>Bacteria</taxon>
        <taxon>Pseudomonadati</taxon>
        <taxon>Pseudomonadota</taxon>
        <taxon>Alphaproteobacteria</taxon>
        <taxon>Sphingomonadales</taxon>
        <taxon>Sphingomonadaceae</taxon>
        <taxon>Novosphingobium</taxon>
    </lineage>
</organism>
<gene>
    <name evidence="1" type="ORF">MTR66_20410</name>
</gene>
<evidence type="ECO:0000313" key="1">
    <source>
        <dbReference type="EMBL" id="MCJ2189160.1"/>
    </source>
</evidence>
<dbReference type="RefSeq" id="WP_243924426.1">
    <property type="nucleotide sequence ID" value="NZ_JALHLG010000068.1"/>
</dbReference>
<dbReference type="Proteomes" id="UP001202281">
    <property type="component" value="Unassembled WGS sequence"/>
</dbReference>
<evidence type="ECO:0000313" key="2">
    <source>
        <dbReference type="Proteomes" id="UP001202281"/>
    </source>
</evidence>
<protein>
    <submittedName>
        <fullName evidence="1">Phage tail protein</fullName>
    </submittedName>
</protein>
<dbReference type="InterPro" id="IPR009678">
    <property type="entry name" value="Phage_tail_completion_R"/>
</dbReference>
<accession>A0ABT0BVR4</accession>
<sequence length="163" mass="18253">MKKPGLLRAAIVALLPYLKRDPDKLAMWVERGSVRARQTAQGGFSWEYELTVVIEDYTKPPEALFFLVVDWLRTQQPDLLAVQSAGFPFEVDVIDEKTFDVKITLALREIVIAEKTADGWQLEVAGEQVPLFPDAEPLRAPDGPITSIWVRSNEGTFQVAPDA</sequence>
<proteinExistence type="predicted"/>
<comment type="caution">
    <text evidence="1">The sequence shown here is derived from an EMBL/GenBank/DDBJ whole genome shotgun (WGS) entry which is preliminary data.</text>
</comment>
<keyword evidence="2" id="KW-1185">Reference proteome</keyword>
<reference evidence="1 2" key="1">
    <citation type="submission" date="2022-04" db="EMBL/GenBank/DDBJ databases">
        <title>Identification of a novel bacterium isolated from mangrove sediments.</title>
        <authorList>
            <person name="Pan X."/>
        </authorList>
    </citation>
    <scope>NUCLEOTIDE SEQUENCE [LARGE SCALE GENOMIC DNA]</scope>
    <source>
        <strain evidence="1 2">B2638</strain>
    </source>
</reference>
<dbReference type="EMBL" id="JALHLG010000068">
    <property type="protein sequence ID" value="MCJ2189160.1"/>
    <property type="molecule type" value="Genomic_DNA"/>
</dbReference>
<name>A0ABT0BVR4_9SPHN</name>